<keyword evidence="5" id="KW-0521">NADP</keyword>
<evidence type="ECO:0000256" key="1">
    <source>
        <dbReference type="ARBA" id="ARBA00003943"/>
    </source>
</evidence>
<dbReference type="AlphaFoldDB" id="A0A1M7ZJE3"/>
<dbReference type="CDD" id="cd05304">
    <property type="entry name" value="Rubrum_tdh"/>
    <property type="match status" value="1"/>
</dbReference>
<evidence type="ECO:0000256" key="8">
    <source>
        <dbReference type="ARBA" id="ARBA00048202"/>
    </source>
</evidence>
<evidence type="ECO:0000256" key="4">
    <source>
        <dbReference type="ARBA" id="ARBA00022741"/>
    </source>
</evidence>
<organism evidence="14 15">
    <name type="scientific">Algoriphagus zhangzhouensis</name>
    <dbReference type="NCBI Taxonomy" id="1073327"/>
    <lineage>
        <taxon>Bacteria</taxon>
        <taxon>Pseudomonadati</taxon>
        <taxon>Bacteroidota</taxon>
        <taxon>Cytophagia</taxon>
        <taxon>Cytophagales</taxon>
        <taxon>Cyclobacteriaceae</taxon>
        <taxon>Algoriphagus</taxon>
    </lineage>
</organism>
<evidence type="ECO:0000256" key="10">
    <source>
        <dbReference type="ARBA" id="ARBA00076996"/>
    </source>
</evidence>
<dbReference type="InterPro" id="IPR007886">
    <property type="entry name" value="AlaDH/PNT_N"/>
</dbReference>
<reference evidence="15" key="1">
    <citation type="submission" date="2016-12" db="EMBL/GenBank/DDBJ databases">
        <authorList>
            <person name="Varghese N."/>
            <person name="Submissions S."/>
        </authorList>
    </citation>
    <scope>NUCLEOTIDE SEQUENCE [LARGE SCALE GENOMIC DNA]</scope>
    <source>
        <strain evidence="15">DSM 25035</strain>
    </source>
</reference>
<dbReference type="SMART" id="SM01002">
    <property type="entry name" value="AlaDh_PNT_C"/>
    <property type="match status" value="1"/>
</dbReference>
<evidence type="ECO:0000256" key="5">
    <source>
        <dbReference type="ARBA" id="ARBA00022857"/>
    </source>
</evidence>
<dbReference type="Pfam" id="PF01262">
    <property type="entry name" value="AlaDh_PNT_C"/>
    <property type="match status" value="1"/>
</dbReference>
<dbReference type="NCBIfam" id="NF006942">
    <property type="entry name" value="PRK09424.1"/>
    <property type="match status" value="1"/>
</dbReference>
<dbReference type="FunFam" id="3.40.50.720:FF:000188">
    <property type="entry name" value="NAD(P) transhydrogenase alpha subunit 1"/>
    <property type="match status" value="1"/>
</dbReference>
<dbReference type="Gene3D" id="3.40.50.720">
    <property type="entry name" value="NAD(P)-binding Rossmann-like Domain"/>
    <property type="match status" value="2"/>
</dbReference>
<dbReference type="GO" id="GO:0008750">
    <property type="term" value="F:proton-translocating NAD(P)+ transhydrogenase activity"/>
    <property type="evidence" value="ECO:0007669"/>
    <property type="project" value="UniProtKB-EC"/>
</dbReference>
<keyword evidence="15" id="KW-1185">Reference proteome</keyword>
<dbReference type="PANTHER" id="PTHR10160">
    <property type="entry name" value="NAD(P) TRANSHYDROGENASE"/>
    <property type="match status" value="1"/>
</dbReference>
<dbReference type="RefSeq" id="WP_073573396.1">
    <property type="nucleotide sequence ID" value="NZ_FRXN01000006.1"/>
</dbReference>
<evidence type="ECO:0000256" key="6">
    <source>
        <dbReference type="ARBA" id="ARBA00022967"/>
    </source>
</evidence>
<feature type="domain" description="Alanine dehydrogenase/pyridine nucleotide transhydrogenase N-terminal" evidence="13">
    <location>
        <begin position="4"/>
        <end position="136"/>
    </location>
</feature>
<accession>A0A1M7ZJE3</accession>
<evidence type="ECO:0000259" key="13">
    <source>
        <dbReference type="SMART" id="SM01003"/>
    </source>
</evidence>
<dbReference type="GO" id="GO:0005886">
    <property type="term" value="C:plasma membrane"/>
    <property type="evidence" value="ECO:0007669"/>
    <property type="project" value="TreeGrafter"/>
</dbReference>
<evidence type="ECO:0000313" key="14">
    <source>
        <dbReference type="EMBL" id="SHO65013.1"/>
    </source>
</evidence>
<comment type="function">
    <text evidence="1">The transhydrogenation between NADH and NADP is coupled to respiration and ATP hydrolysis and functions as a proton pump across the membrane.</text>
</comment>
<evidence type="ECO:0000313" key="15">
    <source>
        <dbReference type="Proteomes" id="UP000184609"/>
    </source>
</evidence>
<evidence type="ECO:0000256" key="3">
    <source>
        <dbReference type="ARBA" id="ARBA00012943"/>
    </source>
</evidence>
<dbReference type="EMBL" id="FRXN01000006">
    <property type="protein sequence ID" value="SHO65013.1"/>
    <property type="molecule type" value="Genomic_DNA"/>
</dbReference>
<feature type="domain" description="Alanine dehydrogenase/pyridine nucleotide transhydrogenase NAD(H)-binding" evidence="12">
    <location>
        <begin position="145"/>
        <end position="309"/>
    </location>
</feature>
<evidence type="ECO:0000256" key="2">
    <source>
        <dbReference type="ARBA" id="ARBA00005689"/>
    </source>
</evidence>
<dbReference type="SUPFAM" id="SSF51735">
    <property type="entry name" value="NAD(P)-binding Rossmann-fold domains"/>
    <property type="match status" value="1"/>
</dbReference>
<name>A0A1M7ZJE3_9BACT</name>
<dbReference type="GO" id="GO:0016491">
    <property type="term" value="F:oxidoreductase activity"/>
    <property type="evidence" value="ECO:0007669"/>
    <property type="project" value="InterPro"/>
</dbReference>
<keyword evidence="4" id="KW-0547">Nucleotide-binding</keyword>
<dbReference type="SUPFAM" id="SSF52283">
    <property type="entry name" value="Formate/glycerate dehydrogenase catalytic domain-like"/>
    <property type="match status" value="1"/>
</dbReference>
<keyword evidence="7" id="KW-0520">NAD</keyword>
<dbReference type="EC" id="7.1.1.1" evidence="3"/>
<keyword evidence="6" id="KW-1278">Translocase</keyword>
<dbReference type="InterPro" id="IPR036291">
    <property type="entry name" value="NAD(P)-bd_dom_sf"/>
</dbReference>
<dbReference type="PANTHER" id="PTHR10160:SF19">
    <property type="entry name" value="PROTON-TRANSLOCATING NAD(P)(+) TRANSHYDROGENASE"/>
    <property type="match status" value="1"/>
</dbReference>
<evidence type="ECO:0000256" key="7">
    <source>
        <dbReference type="ARBA" id="ARBA00023027"/>
    </source>
</evidence>
<dbReference type="GO" id="GO:0050661">
    <property type="term" value="F:NADP binding"/>
    <property type="evidence" value="ECO:0007669"/>
    <property type="project" value="TreeGrafter"/>
</dbReference>
<evidence type="ECO:0000256" key="11">
    <source>
        <dbReference type="ARBA" id="ARBA00084087"/>
    </source>
</evidence>
<dbReference type="PROSITE" id="PS00837">
    <property type="entry name" value="ALADH_PNT_2"/>
    <property type="match status" value="1"/>
</dbReference>
<comment type="catalytic activity">
    <reaction evidence="8">
        <text>NAD(+) + NADPH + H(+)(in) = NADH + NADP(+) + H(+)(out)</text>
        <dbReference type="Rhea" id="RHEA:47992"/>
        <dbReference type="ChEBI" id="CHEBI:15378"/>
        <dbReference type="ChEBI" id="CHEBI:57540"/>
        <dbReference type="ChEBI" id="CHEBI:57783"/>
        <dbReference type="ChEBI" id="CHEBI:57945"/>
        <dbReference type="ChEBI" id="CHEBI:58349"/>
        <dbReference type="EC" id="7.1.1.1"/>
    </reaction>
</comment>
<evidence type="ECO:0000259" key="12">
    <source>
        <dbReference type="SMART" id="SM01002"/>
    </source>
</evidence>
<dbReference type="Proteomes" id="UP000184609">
    <property type="component" value="Unassembled WGS sequence"/>
</dbReference>
<proteinExistence type="inferred from homology"/>
<dbReference type="GO" id="GO:0006740">
    <property type="term" value="P:NADPH regeneration"/>
    <property type="evidence" value="ECO:0007669"/>
    <property type="project" value="TreeGrafter"/>
</dbReference>
<dbReference type="InterPro" id="IPR008143">
    <property type="entry name" value="Ala_DH/PNT_CS2"/>
</dbReference>
<dbReference type="InterPro" id="IPR007698">
    <property type="entry name" value="AlaDH/PNT_NAD(H)-bd"/>
</dbReference>
<dbReference type="STRING" id="1073327.SAMN04488108_3803"/>
<comment type="similarity">
    <text evidence="2">Belongs to the AlaDH/PNT family.</text>
</comment>
<sequence>MTIGLLKESGEENRVALLPESVKNLISLKVSIWVESKAGEKAFASDEDYEAAGAKICGRAETLQADVVLGIQQPLDSEIDSLKESQVLICLFQPLSNKILVESFLKKGITTFSMDNVPRTTRAQAMDILSSMATVAGYKAVLLAASHSPRFFPMFMTAAGSIIPSKVLVLGAGVAGLQAIATARRLGAVVEAFDVRAAAEEEVKSLGAKFVKVEGAQDDKGAGGYAVEQTEEYKAKQQALIQEHAKKSNIIICTAQIPGRKAPLLITEDTVKNMASGSVIVDLAASSGGNCQLTENNKICLKEGVTIIGDSNLPSSMPMDASKMYGKNMVNFLKLIISPEGDLNLNWDDDIVLNTCVTHQGQIQSSRVKSILYPSETA</sequence>
<evidence type="ECO:0000256" key="9">
    <source>
        <dbReference type="ARBA" id="ARBA00071353"/>
    </source>
</evidence>
<protein>
    <recommendedName>
        <fullName evidence="9">NAD(P) transhydrogenase subunit alpha part 1</fullName>
        <ecNumber evidence="3">7.1.1.1</ecNumber>
    </recommendedName>
    <alternativeName>
        <fullName evidence="11">Nicotinamide nucleotide transhydrogenase subunit alpha 1</fullName>
    </alternativeName>
    <alternativeName>
        <fullName evidence="10">Pyridine nucleotide transhydrogenase subunit alpha 1</fullName>
    </alternativeName>
</protein>
<dbReference type="SMART" id="SM01003">
    <property type="entry name" value="AlaDh_PNT_N"/>
    <property type="match status" value="1"/>
</dbReference>
<gene>
    <name evidence="14" type="ORF">SAMN04488108_3803</name>
</gene>
<dbReference type="OrthoDB" id="9804592at2"/>
<dbReference type="Pfam" id="PF05222">
    <property type="entry name" value="AlaDh_PNT_N"/>
    <property type="match status" value="1"/>
</dbReference>